<name>A0A3A8ED84_9GAMM</name>
<reference evidence="1 2" key="1">
    <citation type="submission" date="2018-09" db="EMBL/GenBank/DDBJ databases">
        <title>The draft genome of Acinetobacter spp. strains.</title>
        <authorList>
            <person name="Qin J."/>
            <person name="Feng Y."/>
            <person name="Zong Z."/>
        </authorList>
    </citation>
    <scope>NUCLEOTIDE SEQUENCE [LARGE SCALE GENOMIC DNA]</scope>
    <source>
        <strain evidence="1 2">WCHAc060012</strain>
    </source>
</reference>
<organism evidence="1 2">
    <name type="scientific">Acinetobacter tianfuensis</name>
    <dbReference type="NCBI Taxonomy" id="2419603"/>
    <lineage>
        <taxon>Bacteria</taxon>
        <taxon>Pseudomonadati</taxon>
        <taxon>Pseudomonadota</taxon>
        <taxon>Gammaproteobacteria</taxon>
        <taxon>Moraxellales</taxon>
        <taxon>Moraxellaceae</taxon>
        <taxon>Acinetobacter</taxon>
    </lineage>
</organism>
<dbReference type="Proteomes" id="UP000282388">
    <property type="component" value="Unassembled WGS sequence"/>
</dbReference>
<accession>A0A3A8ED84</accession>
<proteinExistence type="predicted"/>
<keyword evidence="2" id="KW-1185">Reference proteome</keyword>
<dbReference type="RefSeq" id="WP_120402441.1">
    <property type="nucleotide sequence ID" value="NZ_RAXV01000015.1"/>
</dbReference>
<evidence type="ECO:0000313" key="1">
    <source>
        <dbReference type="EMBL" id="RKG31476.1"/>
    </source>
</evidence>
<gene>
    <name evidence="1" type="ORF">D7V32_08410</name>
</gene>
<comment type="caution">
    <text evidence="1">The sequence shown here is derived from an EMBL/GenBank/DDBJ whole genome shotgun (WGS) entry which is preliminary data.</text>
</comment>
<dbReference type="OrthoDB" id="6713402at2"/>
<evidence type="ECO:0000313" key="2">
    <source>
        <dbReference type="Proteomes" id="UP000282388"/>
    </source>
</evidence>
<sequence length="130" mass="14830">MNLTIEQMREIVDGAPEWAKAYNTKMRMYTNGFIRCSSDAFLKDLKSKIDHHYYGRSEAEELAAYVELSQEKIEGGAMLVGDFSEAKKKIQSAFEDDRTDFVTDIRNHIAPTTVVLDVHVNEALRLNRLG</sequence>
<dbReference type="AlphaFoldDB" id="A0A3A8ED84"/>
<dbReference type="EMBL" id="RAXV01000015">
    <property type="protein sequence ID" value="RKG31476.1"/>
    <property type="molecule type" value="Genomic_DNA"/>
</dbReference>
<protein>
    <submittedName>
        <fullName evidence="1">Uncharacterized protein</fullName>
    </submittedName>
</protein>